<dbReference type="AlphaFoldDB" id="A0A2S7K8G5"/>
<keyword evidence="8" id="KW-1003">Cell membrane</keyword>
<gene>
    <name evidence="8" type="primary">atpH</name>
    <name evidence="9" type="ORF">CW354_07300</name>
</gene>
<dbReference type="PANTHER" id="PTHR11910">
    <property type="entry name" value="ATP SYNTHASE DELTA CHAIN"/>
    <property type="match status" value="1"/>
</dbReference>
<comment type="function">
    <text evidence="8">This protein is part of the stalk that links CF(0) to CF(1). It either transmits conformational changes from CF(0) to CF(1) or is implicated in proton conduction.</text>
</comment>
<dbReference type="InterPro" id="IPR020781">
    <property type="entry name" value="ATPase_OSCP/d_CS"/>
</dbReference>
<evidence type="ECO:0000256" key="7">
    <source>
        <dbReference type="ARBA" id="ARBA00023310"/>
    </source>
</evidence>
<dbReference type="InterPro" id="IPR026015">
    <property type="entry name" value="ATP_synth_OSCP/delta_N_sf"/>
</dbReference>
<dbReference type="GO" id="GO:0045259">
    <property type="term" value="C:proton-transporting ATP synthase complex"/>
    <property type="evidence" value="ECO:0007669"/>
    <property type="project" value="UniProtKB-KW"/>
</dbReference>
<accession>A0A2S7K8G5</accession>
<dbReference type="Proteomes" id="UP000239504">
    <property type="component" value="Unassembled WGS sequence"/>
</dbReference>
<evidence type="ECO:0000313" key="9">
    <source>
        <dbReference type="EMBL" id="PQA88805.1"/>
    </source>
</evidence>
<comment type="function">
    <text evidence="8">F(1)F(0) ATP synthase produces ATP from ADP in the presence of a proton or sodium gradient. F-type ATPases consist of two structural domains, F(1) containing the extramembraneous catalytic core and F(0) containing the membrane proton channel, linked together by a central stalk and a peripheral stalk. During catalysis, ATP synthesis in the catalytic domain of F(1) is coupled via a rotary mechanism of the central stalk subunits to proton translocation.</text>
</comment>
<dbReference type="GO" id="GO:0046933">
    <property type="term" value="F:proton-transporting ATP synthase activity, rotational mechanism"/>
    <property type="evidence" value="ECO:0007669"/>
    <property type="project" value="UniProtKB-UniRule"/>
</dbReference>
<sequence>MSGVAGRYATALFDLARDAGAIEKVEEELKSLRAAIDGSPDLQGFLASPVYDRAEQVNTMTALGERAGFSALTANFLKLVAKNRRLFALEDMIRAFCALAADERGEVSAEAATAAPMTDDQVKALRLEIERMVGKAVNLNTRVDPDLLGGLVVKIGSTMVDASLKTKLNRLKTEMKKA</sequence>
<evidence type="ECO:0000256" key="8">
    <source>
        <dbReference type="HAMAP-Rule" id="MF_01416"/>
    </source>
</evidence>
<organism evidence="9 10">
    <name type="scientific">Hyphococcus luteus</name>
    <dbReference type="NCBI Taxonomy" id="2058213"/>
    <lineage>
        <taxon>Bacteria</taxon>
        <taxon>Pseudomonadati</taxon>
        <taxon>Pseudomonadota</taxon>
        <taxon>Alphaproteobacteria</taxon>
        <taxon>Parvularculales</taxon>
        <taxon>Parvularculaceae</taxon>
        <taxon>Hyphococcus</taxon>
    </lineage>
</organism>
<evidence type="ECO:0000256" key="6">
    <source>
        <dbReference type="ARBA" id="ARBA00023196"/>
    </source>
</evidence>
<keyword evidence="2 8" id="KW-0813">Transport</keyword>
<dbReference type="OrthoDB" id="9796185at2"/>
<keyword evidence="5 8" id="KW-0472">Membrane</keyword>
<comment type="similarity">
    <text evidence="8">Belongs to the ATPase delta chain family.</text>
</comment>
<dbReference type="GO" id="GO:0005886">
    <property type="term" value="C:plasma membrane"/>
    <property type="evidence" value="ECO:0007669"/>
    <property type="project" value="UniProtKB-SubCell"/>
</dbReference>
<dbReference type="PROSITE" id="PS00389">
    <property type="entry name" value="ATPASE_DELTA"/>
    <property type="match status" value="1"/>
</dbReference>
<evidence type="ECO:0000256" key="2">
    <source>
        <dbReference type="ARBA" id="ARBA00022448"/>
    </source>
</evidence>
<dbReference type="PRINTS" id="PR00125">
    <property type="entry name" value="ATPASEDELTA"/>
</dbReference>
<keyword evidence="10" id="KW-1185">Reference proteome</keyword>
<reference evidence="9 10" key="1">
    <citation type="submission" date="2017-12" db="EMBL/GenBank/DDBJ databases">
        <authorList>
            <person name="Hurst M.R.H."/>
        </authorList>
    </citation>
    <scope>NUCLEOTIDE SEQUENCE [LARGE SCALE GENOMIC DNA]</scope>
    <source>
        <strain evidence="9 10">SY-3-19</strain>
    </source>
</reference>
<dbReference type="Pfam" id="PF00213">
    <property type="entry name" value="OSCP"/>
    <property type="match status" value="1"/>
</dbReference>
<proteinExistence type="inferred from homology"/>
<dbReference type="NCBIfam" id="NF004402">
    <property type="entry name" value="PRK05758.2-2"/>
    <property type="match status" value="1"/>
</dbReference>
<keyword evidence="3 8" id="KW-0375">Hydrogen ion transport</keyword>
<name>A0A2S7K8G5_9PROT</name>
<dbReference type="EMBL" id="PJCH01000005">
    <property type="protein sequence ID" value="PQA88805.1"/>
    <property type="molecule type" value="Genomic_DNA"/>
</dbReference>
<evidence type="ECO:0000313" key="10">
    <source>
        <dbReference type="Proteomes" id="UP000239504"/>
    </source>
</evidence>
<evidence type="ECO:0000256" key="5">
    <source>
        <dbReference type="ARBA" id="ARBA00023136"/>
    </source>
</evidence>
<comment type="caution">
    <text evidence="9">The sequence shown here is derived from an EMBL/GenBank/DDBJ whole genome shotgun (WGS) entry which is preliminary data.</text>
</comment>
<dbReference type="InterPro" id="IPR000711">
    <property type="entry name" value="ATPase_OSCP/dsu"/>
</dbReference>
<keyword evidence="4 8" id="KW-0406">Ion transport</keyword>
<evidence type="ECO:0000256" key="4">
    <source>
        <dbReference type="ARBA" id="ARBA00023065"/>
    </source>
</evidence>
<dbReference type="NCBIfam" id="TIGR01145">
    <property type="entry name" value="ATP_synt_delta"/>
    <property type="match status" value="1"/>
</dbReference>
<dbReference type="HAMAP" id="MF_01416">
    <property type="entry name" value="ATP_synth_delta_bact"/>
    <property type="match status" value="1"/>
</dbReference>
<evidence type="ECO:0000256" key="3">
    <source>
        <dbReference type="ARBA" id="ARBA00022781"/>
    </source>
</evidence>
<keyword evidence="6 8" id="KW-0139">CF(1)</keyword>
<dbReference type="Gene3D" id="1.10.520.20">
    <property type="entry name" value="N-terminal domain of the delta subunit of the F1F0-ATP synthase"/>
    <property type="match status" value="1"/>
</dbReference>
<dbReference type="SUPFAM" id="SSF47928">
    <property type="entry name" value="N-terminal domain of the delta subunit of the F1F0-ATP synthase"/>
    <property type="match status" value="1"/>
</dbReference>
<evidence type="ECO:0000256" key="1">
    <source>
        <dbReference type="ARBA" id="ARBA00004370"/>
    </source>
</evidence>
<dbReference type="NCBIfam" id="NF004406">
    <property type="entry name" value="PRK05758.3-2"/>
    <property type="match status" value="1"/>
</dbReference>
<protein>
    <recommendedName>
        <fullName evidence="8">ATP synthase subunit delta</fullName>
    </recommendedName>
    <alternativeName>
        <fullName evidence="8">ATP synthase F(1) sector subunit delta</fullName>
    </alternativeName>
    <alternativeName>
        <fullName evidence="8">F-type ATPase subunit delta</fullName>
        <shortName evidence="8">F-ATPase subunit delta</shortName>
    </alternativeName>
</protein>
<comment type="subcellular location">
    <subcellularLocation>
        <location evidence="8">Cell membrane</location>
        <topology evidence="8">Peripheral membrane protein</topology>
    </subcellularLocation>
    <subcellularLocation>
        <location evidence="1">Membrane</location>
    </subcellularLocation>
</comment>
<keyword evidence="7 8" id="KW-0066">ATP synthesis</keyword>